<dbReference type="PROSITE" id="PS50250">
    <property type="entry name" value="PCI"/>
    <property type="match status" value="1"/>
</dbReference>
<keyword evidence="6" id="KW-0736">Signalosome</keyword>
<evidence type="ECO:0000256" key="6">
    <source>
        <dbReference type="ARBA" id="ARBA00022790"/>
    </source>
</evidence>
<gene>
    <name evidence="9" type="ORF">BDV95DRAFT_509836</name>
</gene>
<dbReference type="PANTHER" id="PTHR10758">
    <property type="entry name" value="26S PROTEASOME NON-ATPASE REGULATORY SUBUNIT 3/COP9 SIGNALOSOME COMPLEX SUBUNIT 3"/>
    <property type="match status" value="1"/>
</dbReference>
<dbReference type="PANTHER" id="PTHR10758:SF1">
    <property type="entry name" value="COP9 SIGNALOSOME COMPLEX SUBUNIT 3"/>
    <property type="match status" value="1"/>
</dbReference>
<evidence type="ECO:0000256" key="5">
    <source>
        <dbReference type="ARBA" id="ARBA00022490"/>
    </source>
</evidence>
<dbReference type="Proteomes" id="UP000481861">
    <property type="component" value="Unassembled WGS sequence"/>
</dbReference>
<protein>
    <recommendedName>
        <fullName evidence="4">COP9 signalosome complex subunit 3</fullName>
    </recommendedName>
</protein>
<name>A0A7C8IF61_9PLEO</name>
<dbReference type="InterPro" id="IPR050756">
    <property type="entry name" value="CSN3"/>
</dbReference>
<dbReference type="Pfam" id="PF01399">
    <property type="entry name" value="PCI"/>
    <property type="match status" value="1"/>
</dbReference>
<keyword evidence="5" id="KW-0963">Cytoplasm</keyword>
<evidence type="ECO:0000259" key="8">
    <source>
        <dbReference type="PROSITE" id="PS50250"/>
    </source>
</evidence>
<dbReference type="InterPro" id="IPR055089">
    <property type="entry name" value="COP9_N"/>
</dbReference>
<sequence>MSSDLLSLLLSFQPDAPELQQKRDYDHAARQFVIQLYNVQQHYFLKGADTPQDVLSILNPAVNTIAYAISLRLRISAALDKQKSIPDQLQPGGALWNRLLQFLETFDPVQVRYVGSDWRRLVDFFEQIARQVGTPGDAIATMRSTMLRLDPTTGTFTSTHLYFIRLCMEERAYAEALPILDNYIHSQPSRTPAQFRENLEYSVPCADTANSAEYIHIHSGFSERMAIADVQEYYVLGAMAYIGVRQFKKAMLFLEHVLVVPSSNVASGLMLEAYKKWVLVSCLVRGASRVTTAPRTVNGTAFKQVKAASKAYDALADAFAPLNNLPKLRAQINAGKDLWKEDGNTGLVHELLDHHHRFYISRLSQTFSAIPVSKIASNVGGSNKEVTAYLESLITEGHLNARIERTDKVILRFFLDPTHGPLAKTEKQQQQALFEQTERTNMLAEQVKNADYRLSLTKEYIEHLKRLNKKTAGGGGSDAMDVSWDEVDAEEDIMA</sequence>
<dbReference type="InterPro" id="IPR036390">
    <property type="entry name" value="WH_DNA-bd_sf"/>
</dbReference>
<evidence type="ECO:0000256" key="4">
    <source>
        <dbReference type="ARBA" id="ARBA00014878"/>
    </source>
</evidence>
<accession>A0A7C8IF61</accession>
<dbReference type="Pfam" id="PF22788">
    <property type="entry name" value="COP9_hel_rpt"/>
    <property type="match status" value="2"/>
</dbReference>
<dbReference type="OrthoDB" id="29061at2759"/>
<evidence type="ECO:0000256" key="3">
    <source>
        <dbReference type="ARBA" id="ARBA00007084"/>
    </source>
</evidence>
<dbReference type="SUPFAM" id="SSF46785">
    <property type="entry name" value="Winged helix' DNA-binding domain"/>
    <property type="match status" value="1"/>
</dbReference>
<comment type="similarity">
    <text evidence="3">Belongs to the CSN3 family.</text>
</comment>
<proteinExistence type="inferred from homology"/>
<comment type="caution">
    <text evidence="9">The sequence shown here is derived from an EMBL/GenBank/DDBJ whole genome shotgun (WGS) entry which is preliminary data.</text>
</comment>
<keyword evidence="7" id="KW-0539">Nucleus</keyword>
<evidence type="ECO:0000256" key="2">
    <source>
        <dbReference type="ARBA" id="ARBA00004496"/>
    </source>
</evidence>
<keyword evidence="10" id="KW-1185">Reference proteome</keyword>
<organism evidence="9 10">
    <name type="scientific">Massariosphaeria phaeospora</name>
    <dbReference type="NCBI Taxonomy" id="100035"/>
    <lineage>
        <taxon>Eukaryota</taxon>
        <taxon>Fungi</taxon>
        <taxon>Dikarya</taxon>
        <taxon>Ascomycota</taxon>
        <taxon>Pezizomycotina</taxon>
        <taxon>Dothideomycetes</taxon>
        <taxon>Pleosporomycetidae</taxon>
        <taxon>Pleosporales</taxon>
        <taxon>Pleosporales incertae sedis</taxon>
        <taxon>Massariosphaeria</taxon>
    </lineage>
</organism>
<dbReference type="EMBL" id="JAADJZ010000001">
    <property type="protein sequence ID" value="KAF2878117.1"/>
    <property type="molecule type" value="Genomic_DNA"/>
</dbReference>
<dbReference type="GO" id="GO:0005737">
    <property type="term" value="C:cytoplasm"/>
    <property type="evidence" value="ECO:0007669"/>
    <property type="project" value="UniProtKB-SubCell"/>
</dbReference>
<evidence type="ECO:0000313" key="9">
    <source>
        <dbReference type="EMBL" id="KAF2878117.1"/>
    </source>
</evidence>
<evidence type="ECO:0000256" key="1">
    <source>
        <dbReference type="ARBA" id="ARBA00004123"/>
    </source>
</evidence>
<dbReference type="InterPro" id="IPR000717">
    <property type="entry name" value="PCI_dom"/>
</dbReference>
<dbReference type="GO" id="GO:0006511">
    <property type="term" value="P:ubiquitin-dependent protein catabolic process"/>
    <property type="evidence" value="ECO:0007669"/>
    <property type="project" value="TreeGrafter"/>
</dbReference>
<comment type="subcellular location">
    <subcellularLocation>
        <location evidence="2">Cytoplasm</location>
    </subcellularLocation>
    <subcellularLocation>
        <location evidence="1">Nucleus</location>
    </subcellularLocation>
</comment>
<dbReference type="GO" id="GO:0008180">
    <property type="term" value="C:COP9 signalosome"/>
    <property type="evidence" value="ECO:0007669"/>
    <property type="project" value="UniProtKB-KW"/>
</dbReference>
<feature type="domain" description="PCI" evidence="8">
    <location>
        <begin position="246"/>
        <end position="417"/>
    </location>
</feature>
<evidence type="ECO:0000313" key="10">
    <source>
        <dbReference type="Proteomes" id="UP000481861"/>
    </source>
</evidence>
<evidence type="ECO:0000256" key="7">
    <source>
        <dbReference type="ARBA" id="ARBA00023242"/>
    </source>
</evidence>
<dbReference type="AlphaFoldDB" id="A0A7C8IF61"/>
<reference evidence="9 10" key="1">
    <citation type="submission" date="2020-01" db="EMBL/GenBank/DDBJ databases">
        <authorList>
            <consortium name="DOE Joint Genome Institute"/>
            <person name="Haridas S."/>
            <person name="Albert R."/>
            <person name="Binder M."/>
            <person name="Bloem J."/>
            <person name="Labutti K."/>
            <person name="Salamov A."/>
            <person name="Andreopoulos B."/>
            <person name="Baker S.E."/>
            <person name="Barry K."/>
            <person name="Bills G."/>
            <person name="Bluhm B.H."/>
            <person name="Cannon C."/>
            <person name="Castanera R."/>
            <person name="Culley D.E."/>
            <person name="Daum C."/>
            <person name="Ezra D."/>
            <person name="Gonzalez J.B."/>
            <person name="Henrissat B."/>
            <person name="Kuo A."/>
            <person name="Liang C."/>
            <person name="Lipzen A."/>
            <person name="Lutzoni F."/>
            <person name="Magnuson J."/>
            <person name="Mondo S."/>
            <person name="Nolan M."/>
            <person name="Ohm R."/>
            <person name="Pangilinan J."/>
            <person name="Park H.-J.H."/>
            <person name="Ramirez L."/>
            <person name="Alfaro M."/>
            <person name="Sun H."/>
            <person name="Tritt A."/>
            <person name="Yoshinaga Y."/>
            <person name="Zwiers L.-H.L."/>
            <person name="Turgeon B.G."/>
            <person name="Goodwin S.B."/>
            <person name="Spatafora J.W."/>
            <person name="Crous P.W."/>
            <person name="Grigoriev I.V."/>
        </authorList>
    </citation>
    <scope>NUCLEOTIDE SEQUENCE [LARGE SCALE GENOMIC DNA]</scope>
    <source>
        <strain evidence="9 10">CBS 611.86</strain>
    </source>
</reference>